<name>A0ABM4BIA8_HYDVU</name>
<evidence type="ECO:0000259" key="2">
    <source>
        <dbReference type="PROSITE" id="PS51205"/>
    </source>
</evidence>
<evidence type="ECO:0000256" key="1">
    <source>
        <dbReference type="SAM" id="Phobius"/>
    </source>
</evidence>
<sequence>MDEEIHSFEQLQREIMLQCQILKAKQEAIDSNQSRGESQAVWAMESWSATDNISNLEDNLFRERKNQYRIDMKIVSLYLKVLSLQSAKISFFLSRLHKINKKSDFQGMPDYTIQSYQEWLHTDPKVHALQSEILDLLSQKLRDSEWLHQNNFLKANMNQKLDIQMLRSQTFFFIEKDPLLDSEFSNLVSEITSIASPSFEGIKMREFIQFCWNKNDSQILYNNCYHEFVGALSEHIMTKYGHLCRSSAMQKDITRDQIYGIIEGHLIPHISQQVFSKSPFDILLHKQYEHLSKLTLKEIGVKPCYIDPSVCPYKEAIVKLKKLEIAKLPTQKMRFLILAAQAIMNKMASLDQVSVTSADEFMDVLVYVTIQARIKKLFSNIQFLRNFSNPSYMLSETGYYLASLELAAEYIKTMKLNDFKQENEIVFVLYDSDKLNHSLRLFEVVEEFYELAGYEAYVVMEWLTMPSRLSCGVLRKNSYCSTIVSKWKVKCDIVTLTSVLLKDSKTFAELVLIEDFYVPVLNNNIPEHLTLIRMSSSFDCCKNNLIKYSNLIHLNVAPSVCTSDFHSIETELKCMTDEFEVEFYPFLRKKNNGVDSIIVVLQNALSAIYMCSVTNIVLWKLVKRFQLQYNALHDTFKKLRDDGICDSRTLRAILEKNKQLS</sequence>
<organism evidence="3 4">
    <name type="scientific">Hydra vulgaris</name>
    <name type="common">Hydra</name>
    <name type="synonym">Hydra attenuata</name>
    <dbReference type="NCBI Taxonomy" id="6087"/>
    <lineage>
        <taxon>Eukaryota</taxon>
        <taxon>Metazoa</taxon>
        <taxon>Cnidaria</taxon>
        <taxon>Hydrozoa</taxon>
        <taxon>Hydroidolina</taxon>
        <taxon>Anthoathecata</taxon>
        <taxon>Aplanulata</taxon>
        <taxon>Hydridae</taxon>
        <taxon>Hydra</taxon>
    </lineage>
</organism>
<dbReference type="GeneID" id="101239998"/>
<evidence type="ECO:0000313" key="3">
    <source>
        <dbReference type="Proteomes" id="UP001652625"/>
    </source>
</evidence>
<dbReference type="Pfam" id="PF02204">
    <property type="entry name" value="VPS9"/>
    <property type="match status" value="1"/>
</dbReference>
<dbReference type="Proteomes" id="UP001652625">
    <property type="component" value="Chromosome 03"/>
</dbReference>
<proteinExistence type="predicted"/>
<dbReference type="InterPro" id="IPR045046">
    <property type="entry name" value="Vps9-like"/>
</dbReference>
<dbReference type="SMART" id="SM00167">
    <property type="entry name" value="VPS9"/>
    <property type="match status" value="1"/>
</dbReference>
<feature type="domain" description="VPS9" evidence="2">
    <location>
        <begin position="278"/>
        <end position="420"/>
    </location>
</feature>
<feature type="transmembrane region" description="Helical" evidence="1">
    <location>
        <begin position="597"/>
        <end position="619"/>
    </location>
</feature>
<keyword evidence="1" id="KW-1133">Transmembrane helix</keyword>
<reference evidence="4" key="1">
    <citation type="submission" date="2025-08" db="UniProtKB">
        <authorList>
            <consortium name="RefSeq"/>
        </authorList>
    </citation>
    <scope>IDENTIFICATION</scope>
</reference>
<dbReference type="PANTHER" id="PTHR23101">
    <property type="entry name" value="RAB GDP/GTP EXCHANGE FACTOR"/>
    <property type="match status" value="1"/>
</dbReference>
<dbReference type="InterPro" id="IPR003123">
    <property type="entry name" value="VPS9"/>
</dbReference>
<dbReference type="InterPro" id="IPR037191">
    <property type="entry name" value="VPS9_dom_sf"/>
</dbReference>
<dbReference type="Gene3D" id="1.20.1050.80">
    <property type="entry name" value="VPS9 domain"/>
    <property type="match status" value="1"/>
</dbReference>
<keyword evidence="1" id="KW-0472">Membrane</keyword>
<dbReference type="PANTHER" id="PTHR23101:SF122">
    <property type="entry name" value="RABAPTIN-5-ASSOCIATED EXCHANGE FACTOR FOR RAB5"/>
    <property type="match status" value="1"/>
</dbReference>
<evidence type="ECO:0000313" key="4">
    <source>
        <dbReference type="RefSeq" id="XP_065648744.1"/>
    </source>
</evidence>
<protein>
    <submittedName>
        <fullName evidence="4">Uncharacterized protein LOC101239998</fullName>
    </submittedName>
</protein>
<dbReference type="SUPFAM" id="SSF109993">
    <property type="entry name" value="VPS9 domain"/>
    <property type="match status" value="1"/>
</dbReference>
<gene>
    <name evidence="4" type="primary">LOC101239998</name>
</gene>
<keyword evidence="1" id="KW-0812">Transmembrane</keyword>
<dbReference type="RefSeq" id="XP_065648744.1">
    <property type="nucleotide sequence ID" value="XM_065792672.1"/>
</dbReference>
<accession>A0ABM4BIA8</accession>
<keyword evidence="3" id="KW-1185">Reference proteome</keyword>
<dbReference type="PROSITE" id="PS51205">
    <property type="entry name" value="VPS9"/>
    <property type="match status" value="1"/>
</dbReference>